<protein>
    <submittedName>
        <fullName evidence="2">Uncharacterized protein</fullName>
    </submittedName>
</protein>
<keyword evidence="1" id="KW-0472">Membrane</keyword>
<evidence type="ECO:0000313" key="2">
    <source>
        <dbReference type="EMBL" id="DAE11835.1"/>
    </source>
</evidence>
<proteinExistence type="predicted"/>
<accession>A0A8S5PZ89</accession>
<sequence length="38" mass="4418">MGILKEVFPPPSGGKSTSLISHLQIFFHLIFLMYWIRL</sequence>
<organism evidence="2">
    <name type="scientific">Myoviridae sp. ctXwe21</name>
    <dbReference type="NCBI Taxonomy" id="2825123"/>
    <lineage>
        <taxon>Viruses</taxon>
        <taxon>Duplodnaviria</taxon>
        <taxon>Heunggongvirae</taxon>
        <taxon>Uroviricota</taxon>
        <taxon>Caudoviricetes</taxon>
    </lineage>
</organism>
<reference evidence="2" key="1">
    <citation type="journal article" date="2021" name="Proc. Natl. Acad. Sci. U.S.A.">
        <title>A Catalog of Tens of Thousands of Viruses from Human Metagenomes Reveals Hidden Associations with Chronic Diseases.</title>
        <authorList>
            <person name="Tisza M.J."/>
            <person name="Buck C.B."/>
        </authorList>
    </citation>
    <scope>NUCLEOTIDE SEQUENCE</scope>
    <source>
        <strain evidence="2">CtXwe21</strain>
    </source>
</reference>
<feature type="transmembrane region" description="Helical" evidence="1">
    <location>
        <begin position="19"/>
        <end position="36"/>
    </location>
</feature>
<keyword evidence="1" id="KW-1133">Transmembrane helix</keyword>
<keyword evidence="1" id="KW-0812">Transmembrane</keyword>
<name>A0A8S5PZ89_9CAUD</name>
<evidence type="ECO:0000256" key="1">
    <source>
        <dbReference type="SAM" id="Phobius"/>
    </source>
</evidence>
<dbReference type="EMBL" id="BK015537">
    <property type="protein sequence ID" value="DAE11835.1"/>
    <property type="molecule type" value="Genomic_DNA"/>
</dbReference>